<evidence type="ECO:0000313" key="5">
    <source>
        <dbReference type="Proteomes" id="UP000757232"/>
    </source>
</evidence>
<keyword evidence="1 3" id="KW-0732">Signal</keyword>
<reference evidence="4" key="1">
    <citation type="submission" date="2016-06" db="EMBL/GenBank/DDBJ databases">
        <title>Draft Genome sequence of the fungus Inonotus baumii.</title>
        <authorList>
            <person name="Zhu H."/>
            <person name="Lin W."/>
        </authorList>
    </citation>
    <scope>NUCLEOTIDE SEQUENCE</scope>
    <source>
        <strain evidence="4">821</strain>
    </source>
</reference>
<protein>
    <submittedName>
        <fullName evidence="4">Uncharacterized protein</fullName>
    </submittedName>
</protein>
<evidence type="ECO:0000256" key="3">
    <source>
        <dbReference type="SAM" id="SignalP"/>
    </source>
</evidence>
<dbReference type="AlphaFoldDB" id="A0A9Q5NF68"/>
<feature type="compositionally biased region" description="Low complexity" evidence="2">
    <location>
        <begin position="153"/>
        <end position="167"/>
    </location>
</feature>
<dbReference type="InterPro" id="IPR036908">
    <property type="entry name" value="RlpA-like_sf"/>
</dbReference>
<dbReference type="CDD" id="cd22191">
    <property type="entry name" value="DPBB_RlpA_EXP_N-like"/>
    <property type="match status" value="1"/>
</dbReference>
<dbReference type="SUPFAM" id="SSF50685">
    <property type="entry name" value="Barwin-like endoglucanases"/>
    <property type="match status" value="1"/>
</dbReference>
<dbReference type="InterPro" id="IPR051477">
    <property type="entry name" value="Expansin_CellWall"/>
</dbReference>
<dbReference type="Gene3D" id="2.40.40.10">
    <property type="entry name" value="RlpA-like domain"/>
    <property type="match status" value="1"/>
</dbReference>
<evidence type="ECO:0000313" key="4">
    <source>
        <dbReference type="EMBL" id="OCB91954.1"/>
    </source>
</evidence>
<organism evidence="4 5">
    <name type="scientific">Sanghuangporus baumii</name>
    <name type="common">Phellinus baumii</name>
    <dbReference type="NCBI Taxonomy" id="108892"/>
    <lineage>
        <taxon>Eukaryota</taxon>
        <taxon>Fungi</taxon>
        <taxon>Dikarya</taxon>
        <taxon>Basidiomycota</taxon>
        <taxon>Agaricomycotina</taxon>
        <taxon>Agaricomycetes</taxon>
        <taxon>Hymenochaetales</taxon>
        <taxon>Hymenochaetaceae</taxon>
        <taxon>Sanghuangporus</taxon>
    </lineage>
</organism>
<feature type="chain" id="PRO_5040240214" evidence="3">
    <location>
        <begin position="23"/>
        <end position="199"/>
    </location>
</feature>
<sequence>MILHHILVASICAFAPIMPAAAIPQSAGTTATTATTSADPASSSGASGATFTDARITFYNAGLGACGETNSDSEDILALTTEQWDNGAHCNQVITITANGKTKDAVIKDRTFSLPVFFADQGLGHIQGEWSFKDGDTTNVSQSGSSAGSTDPAQTTSVASTTSVATVPSDQVPGIESSPTLAPGVTVTTSPTLAPGVTA</sequence>
<evidence type="ECO:0000256" key="2">
    <source>
        <dbReference type="SAM" id="MobiDB-lite"/>
    </source>
</evidence>
<dbReference type="PANTHER" id="PTHR31836:SF28">
    <property type="entry name" value="SRCR DOMAIN-CONTAINING PROTEIN-RELATED"/>
    <property type="match status" value="1"/>
</dbReference>
<feature type="signal peptide" evidence="3">
    <location>
        <begin position="1"/>
        <end position="22"/>
    </location>
</feature>
<gene>
    <name evidence="4" type="ORF">A7U60_g753</name>
</gene>
<accession>A0A9Q5NF68</accession>
<dbReference type="Proteomes" id="UP000757232">
    <property type="component" value="Unassembled WGS sequence"/>
</dbReference>
<dbReference type="OrthoDB" id="623670at2759"/>
<feature type="compositionally biased region" description="Polar residues" evidence="2">
    <location>
        <begin position="137"/>
        <end position="152"/>
    </location>
</feature>
<evidence type="ECO:0000256" key="1">
    <source>
        <dbReference type="ARBA" id="ARBA00022729"/>
    </source>
</evidence>
<dbReference type="PANTHER" id="PTHR31836">
    <property type="match status" value="1"/>
</dbReference>
<proteinExistence type="predicted"/>
<comment type="caution">
    <text evidence="4">The sequence shown here is derived from an EMBL/GenBank/DDBJ whole genome shotgun (WGS) entry which is preliminary data.</text>
</comment>
<name>A0A9Q5NF68_SANBA</name>
<dbReference type="EMBL" id="LNZH02000048">
    <property type="protein sequence ID" value="OCB91954.1"/>
    <property type="molecule type" value="Genomic_DNA"/>
</dbReference>
<keyword evidence="5" id="KW-1185">Reference proteome</keyword>
<feature type="region of interest" description="Disordered" evidence="2">
    <location>
        <begin position="134"/>
        <end position="199"/>
    </location>
</feature>